<reference evidence="2 3" key="1">
    <citation type="journal article" date="2015" name="Parasit. Vectors">
        <title>Draft genome of the scabies mite.</title>
        <authorList>
            <person name="Rider S.D.Jr."/>
            <person name="Morgan M.S."/>
            <person name="Arlian L.G."/>
        </authorList>
    </citation>
    <scope>NUCLEOTIDE SEQUENCE [LARGE SCALE GENOMIC DNA]</scope>
    <source>
        <strain evidence="2">Arlian Lab</strain>
    </source>
</reference>
<feature type="region of interest" description="Disordered" evidence="1">
    <location>
        <begin position="24"/>
        <end position="51"/>
    </location>
</feature>
<protein>
    <submittedName>
        <fullName evidence="2">Uncharacterized protein</fullName>
    </submittedName>
</protein>
<gene>
    <name evidence="2" type="ORF">QR98_0093390</name>
</gene>
<organism evidence="2 3">
    <name type="scientific">Sarcoptes scabiei</name>
    <name type="common">Itch mite</name>
    <name type="synonym">Acarus scabiei</name>
    <dbReference type="NCBI Taxonomy" id="52283"/>
    <lineage>
        <taxon>Eukaryota</taxon>
        <taxon>Metazoa</taxon>
        <taxon>Ecdysozoa</taxon>
        <taxon>Arthropoda</taxon>
        <taxon>Chelicerata</taxon>
        <taxon>Arachnida</taxon>
        <taxon>Acari</taxon>
        <taxon>Acariformes</taxon>
        <taxon>Sarcoptiformes</taxon>
        <taxon>Astigmata</taxon>
        <taxon>Psoroptidia</taxon>
        <taxon>Sarcoptoidea</taxon>
        <taxon>Sarcoptidae</taxon>
        <taxon>Sarcoptinae</taxon>
        <taxon>Sarcoptes</taxon>
    </lineage>
</organism>
<dbReference type="AlphaFoldDB" id="A0A132AIE8"/>
<name>A0A132AIE8_SARSC</name>
<accession>A0A132AIE8</accession>
<proteinExistence type="predicted"/>
<dbReference type="EMBL" id="JXLN01015736">
    <property type="protein sequence ID" value="KPM10776.1"/>
    <property type="molecule type" value="Genomic_DNA"/>
</dbReference>
<sequence>MKKKNLFSLDITATTARRNMIATVRASRKSTRYRSDRKDQQKRSKKNKIETKSKLVIYRPDKLKTIKLVTSKLGPERLRMFLFGLRKIRRKKGSVVYDDD</sequence>
<dbReference type="Proteomes" id="UP000616769">
    <property type="component" value="Unassembled WGS sequence"/>
</dbReference>
<comment type="caution">
    <text evidence="2">The sequence shown here is derived from an EMBL/GenBank/DDBJ whole genome shotgun (WGS) entry which is preliminary data.</text>
</comment>
<evidence type="ECO:0000313" key="3">
    <source>
        <dbReference type="Proteomes" id="UP000616769"/>
    </source>
</evidence>
<feature type="compositionally biased region" description="Basic and acidic residues" evidence="1">
    <location>
        <begin position="33"/>
        <end position="51"/>
    </location>
</feature>
<evidence type="ECO:0000313" key="2">
    <source>
        <dbReference type="EMBL" id="KPM10776.1"/>
    </source>
</evidence>
<dbReference type="VEuPathDB" id="VectorBase:SSCA002718"/>
<evidence type="ECO:0000256" key="1">
    <source>
        <dbReference type="SAM" id="MobiDB-lite"/>
    </source>
</evidence>